<evidence type="ECO:0000313" key="4">
    <source>
        <dbReference type="EMBL" id="CAF4054667.1"/>
    </source>
</evidence>
<evidence type="ECO:0000313" key="5">
    <source>
        <dbReference type="Proteomes" id="UP000663887"/>
    </source>
</evidence>
<feature type="transmembrane region" description="Helical" evidence="2">
    <location>
        <begin position="206"/>
        <end position="237"/>
    </location>
</feature>
<comment type="caution">
    <text evidence="3">The sequence shown here is derived from an EMBL/GenBank/DDBJ whole genome shotgun (WGS) entry which is preliminary data.</text>
</comment>
<evidence type="ECO:0000256" key="2">
    <source>
        <dbReference type="SAM" id="Phobius"/>
    </source>
</evidence>
<protein>
    <submittedName>
        <fullName evidence="3">Uncharacterized protein</fullName>
    </submittedName>
</protein>
<feature type="compositionally biased region" description="Low complexity" evidence="1">
    <location>
        <begin position="246"/>
        <end position="271"/>
    </location>
</feature>
<feature type="region of interest" description="Disordered" evidence="1">
    <location>
        <begin position="246"/>
        <end position="273"/>
    </location>
</feature>
<dbReference type="Proteomes" id="UP000663887">
    <property type="component" value="Unassembled WGS sequence"/>
</dbReference>
<feature type="region of interest" description="Disordered" evidence="1">
    <location>
        <begin position="109"/>
        <end position="138"/>
    </location>
</feature>
<gene>
    <name evidence="4" type="ORF">UXM345_LOCUS19448</name>
    <name evidence="3" type="ORF">XDN619_LOCUS30070</name>
</gene>
<feature type="region of interest" description="Disordered" evidence="1">
    <location>
        <begin position="156"/>
        <end position="178"/>
    </location>
</feature>
<feature type="compositionally biased region" description="Polar residues" evidence="1">
    <location>
        <begin position="125"/>
        <end position="138"/>
    </location>
</feature>
<reference evidence="3" key="1">
    <citation type="submission" date="2021-02" db="EMBL/GenBank/DDBJ databases">
        <authorList>
            <person name="Nowell W R."/>
        </authorList>
    </citation>
    <scope>NUCLEOTIDE SEQUENCE</scope>
</reference>
<accession>A0A816YGJ8</accession>
<evidence type="ECO:0000256" key="1">
    <source>
        <dbReference type="SAM" id="MobiDB-lite"/>
    </source>
</evidence>
<keyword evidence="2" id="KW-0472">Membrane</keyword>
<feature type="compositionally biased region" description="Basic and acidic residues" evidence="1">
    <location>
        <begin position="158"/>
        <end position="178"/>
    </location>
</feature>
<organism evidence="3 5">
    <name type="scientific">Rotaria magnacalcarata</name>
    <dbReference type="NCBI Taxonomy" id="392030"/>
    <lineage>
        <taxon>Eukaryota</taxon>
        <taxon>Metazoa</taxon>
        <taxon>Spiralia</taxon>
        <taxon>Gnathifera</taxon>
        <taxon>Rotifera</taxon>
        <taxon>Eurotatoria</taxon>
        <taxon>Bdelloidea</taxon>
        <taxon>Philodinida</taxon>
        <taxon>Philodinidae</taxon>
        <taxon>Rotaria</taxon>
    </lineage>
</organism>
<name>A0A816YGJ8_9BILA</name>
<dbReference type="EMBL" id="CAJOBF010002763">
    <property type="protein sequence ID" value="CAF4054667.1"/>
    <property type="molecule type" value="Genomic_DNA"/>
</dbReference>
<dbReference type="AlphaFoldDB" id="A0A816YGJ8"/>
<evidence type="ECO:0000313" key="3">
    <source>
        <dbReference type="EMBL" id="CAF2158446.1"/>
    </source>
</evidence>
<keyword evidence="2" id="KW-0812">Transmembrane</keyword>
<keyword evidence="2" id="KW-1133">Transmembrane helix</keyword>
<dbReference type="EMBL" id="CAJNRG010014927">
    <property type="protein sequence ID" value="CAF2158446.1"/>
    <property type="molecule type" value="Genomic_DNA"/>
</dbReference>
<proteinExistence type="predicted"/>
<sequence length="427" mass="46815">MMPKIKQKTRVTVIAIPQKHITSRIHKKRRHRVSIIKVTPDSRHSSFNGNDIIRSAQYNEDRSNVEKQTMPNYPNLEEANGPSDQYKSKTFSSTSLRSIVTKMRGTSSLNSIKITRTKRRRSTGDKSNVTSETSSSKKMLTRVMNYDGASNNLSRVKLRGDYQEQESKERSRRSSVDVTADKLKKTVQHNEKNTIHKITRRYIGKIYPGCSICCCISTCFGILLLLMGITALLVFLLTNKQTTTVTTTTSTTTTSTTATSTSTTTTSTTTTPAPPCVPTSVGSANSLYTTSSSSTTAYTCFAYEWTSPTTGLVTLAFNLRHDPDYWYLDDVLVYAGVVQMLSNTGFETGNLSPWIRTTPNGACGGAPAAVCNFGYHSGNYSACDGSNGCADRLSQQFMATSGEIYIVSFWLKSGSTGSVISANITLS</sequence>
<dbReference type="Proteomes" id="UP000663842">
    <property type="component" value="Unassembled WGS sequence"/>
</dbReference>
<feature type="region of interest" description="Disordered" evidence="1">
    <location>
        <begin position="70"/>
        <end position="90"/>
    </location>
</feature>
<dbReference type="Gene3D" id="2.60.120.260">
    <property type="entry name" value="Galactose-binding domain-like"/>
    <property type="match status" value="1"/>
</dbReference>